<comment type="caution">
    <text evidence="3">The sequence shown here is derived from an EMBL/GenBank/DDBJ whole genome shotgun (WGS) entry which is preliminary data.</text>
</comment>
<gene>
    <name evidence="3" type="ORF">JOC48_002534</name>
</gene>
<dbReference type="InterPro" id="IPR016047">
    <property type="entry name" value="M23ase_b-sheet_dom"/>
</dbReference>
<keyword evidence="1" id="KW-1133">Transmembrane helix</keyword>
<keyword evidence="1" id="KW-0812">Transmembrane</keyword>
<protein>
    <submittedName>
        <fullName evidence="3">Stage IV sporulation protein FA</fullName>
    </submittedName>
</protein>
<accession>A0ABS2N1T8</accession>
<proteinExistence type="predicted"/>
<dbReference type="Pfam" id="PF01551">
    <property type="entry name" value="Peptidase_M23"/>
    <property type="match status" value="1"/>
</dbReference>
<dbReference type="EMBL" id="JAFBDR010000013">
    <property type="protein sequence ID" value="MBM7572033.1"/>
    <property type="molecule type" value="Genomic_DNA"/>
</dbReference>
<dbReference type="PANTHER" id="PTHR21666">
    <property type="entry name" value="PEPTIDASE-RELATED"/>
    <property type="match status" value="1"/>
</dbReference>
<feature type="domain" description="M23ase beta-sheet core" evidence="2">
    <location>
        <begin position="155"/>
        <end position="246"/>
    </location>
</feature>
<dbReference type="SUPFAM" id="SSF51261">
    <property type="entry name" value="Duplicated hybrid motif"/>
    <property type="match status" value="1"/>
</dbReference>
<evidence type="ECO:0000313" key="4">
    <source>
        <dbReference type="Proteomes" id="UP001296943"/>
    </source>
</evidence>
<dbReference type="Gene3D" id="2.70.70.10">
    <property type="entry name" value="Glucose Permease (Domain IIA)"/>
    <property type="match status" value="1"/>
</dbReference>
<reference evidence="3 4" key="1">
    <citation type="submission" date="2021-01" db="EMBL/GenBank/DDBJ databases">
        <title>Genomic Encyclopedia of Type Strains, Phase IV (KMG-IV): sequencing the most valuable type-strain genomes for metagenomic binning, comparative biology and taxonomic classification.</title>
        <authorList>
            <person name="Goeker M."/>
        </authorList>
    </citation>
    <scope>NUCLEOTIDE SEQUENCE [LARGE SCALE GENOMIC DNA]</scope>
    <source>
        <strain evidence="3 4">DSM 23711</strain>
    </source>
</reference>
<sequence length="256" mass="28645">MRRDIYKVRKSIAKRKREKSLTSNMSVPKKSFVNHVFPQDEEKHGYMPISESVSSSKSMKDTFVASFLMKSILAAVLFFGVAIFMRMEGEWLNTPKQWTSNALTEEFPFATVNAWYQKKFGSTLALTPNNGQNSENPATLPVNGTVSQSFEMNGEGIMIKAEGATKVTAVEQGTVIFAGNDSKTNKTVVIQHPDRSKTIYGNLSSIHVHHYQFVASNAIIGEFEPSEANASNVYFAIEKDNQYLDPVKVMQVDERP</sequence>
<evidence type="ECO:0000313" key="3">
    <source>
        <dbReference type="EMBL" id="MBM7572033.1"/>
    </source>
</evidence>
<dbReference type="Proteomes" id="UP001296943">
    <property type="component" value="Unassembled WGS sequence"/>
</dbReference>
<keyword evidence="4" id="KW-1185">Reference proteome</keyword>
<dbReference type="InterPro" id="IPR011055">
    <property type="entry name" value="Dup_hybrid_motif"/>
</dbReference>
<organism evidence="3 4">
    <name type="scientific">Aquibacillus albus</name>
    <dbReference type="NCBI Taxonomy" id="1168171"/>
    <lineage>
        <taxon>Bacteria</taxon>
        <taxon>Bacillati</taxon>
        <taxon>Bacillota</taxon>
        <taxon>Bacilli</taxon>
        <taxon>Bacillales</taxon>
        <taxon>Bacillaceae</taxon>
        <taxon>Aquibacillus</taxon>
    </lineage>
</organism>
<evidence type="ECO:0000256" key="1">
    <source>
        <dbReference type="SAM" id="Phobius"/>
    </source>
</evidence>
<name>A0ABS2N1T8_9BACI</name>
<dbReference type="InterPro" id="IPR050570">
    <property type="entry name" value="Cell_wall_metabolism_enzyme"/>
</dbReference>
<keyword evidence="1" id="KW-0472">Membrane</keyword>
<feature type="transmembrane region" description="Helical" evidence="1">
    <location>
        <begin position="63"/>
        <end position="85"/>
    </location>
</feature>
<dbReference type="PANTHER" id="PTHR21666:SF274">
    <property type="entry name" value="STAGE IV SPORULATION PROTEIN FA"/>
    <property type="match status" value="1"/>
</dbReference>
<dbReference type="CDD" id="cd12797">
    <property type="entry name" value="M23_peptidase"/>
    <property type="match status" value="1"/>
</dbReference>
<evidence type="ECO:0000259" key="2">
    <source>
        <dbReference type="Pfam" id="PF01551"/>
    </source>
</evidence>
<dbReference type="RefSeq" id="WP_204500151.1">
    <property type="nucleotide sequence ID" value="NZ_JAFBDR010000013.1"/>
</dbReference>